<gene>
    <name evidence="1" type="ORF">GCM10011372_26370</name>
</gene>
<proteinExistence type="predicted"/>
<sequence>MTPGMTAVGRTVGSMATNQVQTTVEQNVLDEPCPRCGSTAVRAVVYTSSTRAAIDSMDDATVFFEAEDPLFDCRECGFEWGELIRDLMR</sequence>
<accession>A0A917PPN3</accession>
<reference evidence="1" key="2">
    <citation type="submission" date="2020-09" db="EMBL/GenBank/DDBJ databases">
        <authorList>
            <person name="Sun Q."/>
            <person name="Zhou Y."/>
        </authorList>
    </citation>
    <scope>NUCLEOTIDE SEQUENCE</scope>
    <source>
        <strain evidence="1">CGMCC 1.8984</strain>
    </source>
</reference>
<name>A0A917PPN3_9MICO</name>
<dbReference type="Proteomes" id="UP000636956">
    <property type="component" value="Unassembled WGS sequence"/>
</dbReference>
<reference evidence="1" key="1">
    <citation type="journal article" date="2014" name="Int. J. Syst. Evol. Microbiol.">
        <title>Complete genome sequence of Corynebacterium casei LMG S-19264T (=DSM 44701T), isolated from a smear-ripened cheese.</title>
        <authorList>
            <consortium name="US DOE Joint Genome Institute (JGI-PGF)"/>
            <person name="Walter F."/>
            <person name="Albersmeier A."/>
            <person name="Kalinowski J."/>
            <person name="Ruckert C."/>
        </authorList>
    </citation>
    <scope>NUCLEOTIDE SEQUENCE</scope>
    <source>
        <strain evidence="1">CGMCC 1.8984</strain>
    </source>
</reference>
<protein>
    <submittedName>
        <fullName evidence="1">Uncharacterized protein</fullName>
    </submittedName>
</protein>
<evidence type="ECO:0000313" key="1">
    <source>
        <dbReference type="EMBL" id="GGJ86672.1"/>
    </source>
</evidence>
<comment type="caution">
    <text evidence="1">The sequence shown here is derived from an EMBL/GenBank/DDBJ whole genome shotgun (WGS) entry which is preliminary data.</text>
</comment>
<evidence type="ECO:0000313" key="2">
    <source>
        <dbReference type="Proteomes" id="UP000636956"/>
    </source>
</evidence>
<organism evidence="1 2">
    <name type="scientific">Agromyces bauzanensis</name>
    <dbReference type="NCBI Taxonomy" id="1308924"/>
    <lineage>
        <taxon>Bacteria</taxon>
        <taxon>Bacillati</taxon>
        <taxon>Actinomycetota</taxon>
        <taxon>Actinomycetes</taxon>
        <taxon>Micrococcales</taxon>
        <taxon>Microbacteriaceae</taxon>
        <taxon>Agromyces</taxon>
    </lineage>
</organism>
<dbReference type="EMBL" id="BMMD01000015">
    <property type="protein sequence ID" value="GGJ86672.1"/>
    <property type="molecule type" value="Genomic_DNA"/>
</dbReference>
<keyword evidence="2" id="KW-1185">Reference proteome</keyword>
<dbReference type="AlphaFoldDB" id="A0A917PPN3"/>